<accession>A0A855XR64</accession>
<organism evidence="2 3">
    <name type="scientific">Limosilactobacillus reuteri</name>
    <name type="common">Lactobacillus reuteri</name>
    <dbReference type="NCBI Taxonomy" id="1598"/>
    <lineage>
        <taxon>Bacteria</taxon>
        <taxon>Bacillati</taxon>
        <taxon>Bacillota</taxon>
        <taxon>Bacilli</taxon>
        <taxon>Lactobacillales</taxon>
        <taxon>Lactobacillaceae</taxon>
        <taxon>Limosilactobacillus</taxon>
    </lineage>
</organism>
<proteinExistence type="predicted"/>
<dbReference type="RefSeq" id="WP_109883517.1">
    <property type="nucleotide sequence ID" value="NZ_CP049760.1"/>
</dbReference>
<sequence length="46" mass="5692">MALIKSIYNERKGKWGYRRIKMELNNRLGKHYNVKRIRRLMSLLDQ</sequence>
<evidence type="ECO:0000259" key="1">
    <source>
        <dbReference type="Pfam" id="PF13276"/>
    </source>
</evidence>
<dbReference type="AlphaFoldDB" id="A0A855XR64"/>
<reference evidence="2 3" key="1">
    <citation type="journal article" date="2018" name="Front. Microbiol.">
        <title>Comparative Genomics of the Herbivore Gut Symbiont Lactobacillus reuteri Reveals Genetic Diversity and Lifestyle Adaptation.</title>
        <authorList>
            <person name="Zhao J."/>
        </authorList>
    </citation>
    <scope>NUCLEOTIDE SEQUENCE [LARGE SCALE GENOMIC DNA]</scope>
    <source>
        <strain evidence="2 3">LR10</strain>
    </source>
</reference>
<dbReference type="Pfam" id="PF13276">
    <property type="entry name" value="HTH_21"/>
    <property type="match status" value="1"/>
</dbReference>
<protein>
    <recommendedName>
        <fullName evidence="1">HTH-like domain-containing protein</fullName>
    </recommendedName>
</protein>
<dbReference type="EMBL" id="QGHT01000001">
    <property type="protein sequence ID" value="PWT43556.1"/>
    <property type="molecule type" value="Genomic_DNA"/>
</dbReference>
<comment type="caution">
    <text evidence="2">The sequence shown here is derived from an EMBL/GenBank/DDBJ whole genome shotgun (WGS) entry which is preliminary data.</text>
</comment>
<feature type="domain" description="HTH-like" evidence="1">
    <location>
        <begin position="1"/>
        <end position="43"/>
    </location>
</feature>
<evidence type="ECO:0000313" key="2">
    <source>
        <dbReference type="EMBL" id="PWT43556.1"/>
    </source>
</evidence>
<dbReference type="InterPro" id="IPR025948">
    <property type="entry name" value="HTH-like_dom"/>
</dbReference>
<evidence type="ECO:0000313" key="3">
    <source>
        <dbReference type="Proteomes" id="UP000245980"/>
    </source>
</evidence>
<name>A0A855XR64_LIMRT</name>
<dbReference type="Proteomes" id="UP000245980">
    <property type="component" value="Unassembled WGS sequence"/>
</dbReference>
<gene>
    <name evidence="2" type="ORF">DKZ22_00380</name>
</gene>